<evidence type="ECO:0008006" key="3">
    <source>
        <dbReference type="Google" id="ProtNLM"/>
    </source>
</evidence>
<name>A0ABW5ZN88_9FLAO</name>
<reference evidence="2" key="1">
    <citation type="journal article" date="2019" name="Int. J. Syst. Evol. Microbiol.">
        <title>The Global Catalogue of Microorganisms (GCM) 10K type strain sequencing project: providing services to taxonomists for standard genome sequencing and annotation.</title>
        <authorList>
            <consortium name="The Broad Institute Genomics Platform"/>
            <consortium name="The Broad Institute Genome Sequencing Center for Infectious Disease"/>
            <person name="Wu L."/>
            <person name="Ma J."/>
        </authorList>
    </citation>
    <scope>NUCLEOTIDE SEQUENCE [LARGE SCALE GENOMIC DNA]</scope>
    <source>
        <strain evidence="2">KCTC 32514</strain>
    </source>
</reference>
<proteinExistence type="predicted"/>
<dbReference type="Proteomes" id="UP001597548">
    <property type="component" value="Unassembled WGS sequence"/>
</dbReference>
<dbReference type="EMBL" id="JBHUOS010000001">
    <property type="protein sequence ID" value="MFD2914377.1"/>
    <property type="molecule type" value="Genomic_DNA"/>
</dbReference>
<dbReference type="PROSITE" id="PS51257">
    <property type="entry name" value="PROKAR_LIPOPROTEIN"/>
    <property type="match status" value="1"/>
</dbReference>
<evidence type="ECO:0000313" key="1">
    <source>
        <dbReference type="EMBL" id="MFD2914377.1"/>
    </source>
</evidence>
<dbReference type="RefSeq" id="WP_194507930.1">
    <property type="nucleotide sequence ID" value="NZ_JADILU010000003.1"/>
</dbReference>
<gene>
    <name evidence="1" type="ORF">ACFS29_01905</name>
</gene>
<accession>A0ABW5ZN88</accession>
<protein>
    <recommendedName>
        <fullName evidence="3">Lipocalin-like domain-containing protein</fullName>
    </recommendedName>
</protein>
<keyword evidence="2" id="KW-1185">Reference proteome</keyword>
<organism evidence="1 2">
    <name type="scientific">Psychroserpens luteus</name>
    <dbReference type="NCBI Taxonomy" id="1434066"/>
    <lineage>
        <taxon>Bacteria</taxon>
        <taxon>Pseudomonadati</taxon>
        <taxon>Bacteroidota</taxon>
        <taxon>Flavobacteriia</taxon>
        <taxon>Flavobacteriales</taxon>
        <taxon>Flavobacteriaceae</taxon>
        <taxon>Psychroserpens</taxon>
    </lineage>
</organism>
<evidence type="ECO:0000313" key="2">
    <source>
        <dbReference type="Proteomes" id="UP001597548"/>
    </source>
</evidence>
<comment type="caution">
    <text evidence="1">The sequence shown here is derived from an EMBL/GenBank/DDBJ whole genome shotgun (WGS) entry which is preliminary data.</text>
</comment>
<sequence>MKKLFALLLCTAVLTFVSCENEPLEGDFVTGGTTCETAVANTAQAALNFIGVNDDNYMQLCIAYRSALQTQIQACGDTDGSLQAAVNALGDCSEVVESNCEDATSAVASAQVAFESATDDNYSSSCNVYRATLENQIVQCGDEDGSIQAAIDALGDCTIDIQEPTEVEGTWLLTAWIGTEAIDLNGDGTESINFLDEMDCYENETIVFNADGTGVTMSTSYASFNFEIEVGTTNEYTYTITCDLEDENLNFTWSQNGNIVSTSDGTDTTDLTLNGNQLSIFVPEGFVAFSSDFTATTTQDLTFVYTKQ</sequence>